<evidence type="ECO:0000313" key="4">
    <source>
        <dbReference type="Proteomes" id="UP000786811"/>
    </source>
</evidence>
<comment type="caution">
    <text evidence="3">The sequence shown here is derived from an EMBL/GenBank/DDBJ whole genome shotgun (WGS) entry which is preliminary data.</text>
</comment>
<sequence length="1085" mass="122006">FLLSFIYFFCFQNADKKMFLSLFVLTTSLQIISVSGQEISVVRHIDGDIFTVEGSCATACTAVSSGTANPYKRQISQVSDGINSSSLTSSVTTSPVTTNTTCVCQCKSELALFREDLNICVSDIHECRVTGFISNAGVVERIPYVFLPQLGQIIYPQAEIQFQVCRDASPNSTNPGVFTPCVAFRVAGSPSRSNIREVSFVSTGPSHQGLSTLEYTAIGISILLLVLIYIASVSLYLHTRKARRKRNARDPELTIPSREAAGLIKNNPLLNRHFESDSNSLHSETSDPVGEEYNPTDSDTGFEKVTSAIIHPHAMFVEHANDSMMGSSSSAIIAERLPEEDVRIVETADTANQFQQQLHHQQFDMSVLPGIQRRKLYFNPAYFDRQLLLAPPPAAIEFILKIREVISIAKHKLTAKRFIPTLTKIPEEDSVSSDKCSTSHKRAASSIRSSVTKSRKSQKCTGCPGCLDTRQISTSNGNLPLLNLPDDHLRPVGESRVRAWLEDIKPPSESRRKLDNNNNNYHYNGFNKNQLQDNSRVFARSLEYLNDIPRRNTSRNSLTTWKDPPMLRTFQNIALSECDDDQNSQHSVSKRSTKSMFEDTNYDRYCRTRKCTLLQQKINTINEVNQINDKVRKAIENSFIKQMEENAALESQIESKMNERRFSPDGSSEKTNFESLNSLNSYKSPSNSDKSATGSPSMVQVLPDMINELPNSKLQAKKIMDAVIKEMVDVKLDNKMERKLLDIDYEVDSLERTQKRLESNLLNKHLKKQTENQEEVQRKNYYNKLPELVSRNEGYSLVSEVYVNDGYASPANSDDSGPEISYEPEQPGHLTIKVQDSPDNYVKYDESEYEPDTLDRKPMKLKINGDVIYDNKEANNEVYVDSLERPSQILLKSKGSFRDEANLDSTGDENDNRNENGNRNGGNSLTRGYGSLREIYEARLRMAVDRKKSRREGKRGAKNPGKVEDSGYLSSTDSNGSNKHLLKYEFGSVSETDENESVCDAAESESGAESVDTDSVFFGNFRKLTAGDQSKSYDSGVDFANYIKDKGKEKESFKSEERYFFNSDSEHESFVTVLPHEGRNNSLVL</sequence>
<feature type="region of interest" description="Disordered" evidence="1">
    <location>
        <begin position="945"/>
        <end position="974"/>
    </location>
</feature>
<dbReference type="Pfam" id="PF23328">
    <property type="entry name" value="Sha_B_N"/>
    <property type="match status" value="1"/>
</dbReference>
<evidence type="ECO:0000259" key="2">
    <source>
        <dbReference type="Pfam" id="PF23328"/>
    </source>
</evidence>
<dbReference type="EMBL" id="CAJNRD030001123">
    <property type="protein sequence ID" value="CAG5101736.1"/>
    <property type="molecule type" value="Genomic_DNA"/>
</dbReference>
<feature type="non-terminal residue" evidence="3">
    <location>
        <position position="1"/>
    </location>
</feature>
<organism evidence="3 4">
    <name type="scientific">Cotesia congregata</name>
    <name type="common">Parasitoid wasp</name>
    <name type="synonym">Apanteles congregatus</name>
    <dbReference type="NCBI Taxonomy" id="51543"/>
    <lineage>
        <taxon>Eukaryota</taxon>
        <taxon>Metazoa</taxon>
        <taxon>Ecdysozoa</taxon>
        <taxon>Arthropoda</taxon>
        <taxon>Hexapoda</taxon>
        <taxon>Insecta</taxon>
        <taxon>Pterygota</taxon>
        <taxon>Neoptera</taxon>
        <taxon>Endopterygota</taxon>
        <taxon>Hymenoptera</taxon>
        <taxon>Apocrita</taxon>
        <taxon>Ichneumonoidea</taxon>
        <taxon>Braconidae</taxon>
        <taxon>Microgastrinae</taxon>
        <taxon>Cotesia</taxon>
    </lineage>
</organism>
<accession>A0A8J2HKW7</accession>
<evidence type="ECO:0000256" key="1">
    <source>
        <dbReference type="SAM" id="MobiDB-lite"/>
    </source>
</evidence>
<dbReference type="GO" id="GO:0005938">
    <property type="term" value="C:cell cortex"/>
    <property type="evidence" value="ECO:0007669"/>
    <property type="project" value="TreeGrafter"/>
</dbReference>
<keyword evidence="4" id="KW-1185">Reference proteome</keyword>
<feature type="compositionally biased region" description="Basic residues" evidence="1">
    <location>
        <begin position="947"/>
        <end position="957"/>
    </location>
</feature>
<dbReference type="AlphaFoldDB" id="A0A8J2HKW7"/>
<feature type="region of interest" description="Disordered" evidence="1">
    <location>
        <begin position="656"/>
        <end position="697"/>
    </location>
</feature>
<feature type="region of interest" description="Disordered" evidence="1">
    <location>
        <begin position="808"/>
        <end position="851"/>
    </location>
</feature>
<dbReference type="GO" id="GO:0035317">
    <property type="term" value="P:imaginal disc-derived wing hair organization"/>
    <property type="evidence" value="ECO:0007669"/>
    <property type="project" value="TreeGrafter"/>
</dbReference>
<proteinExistence type="predicted"/>
<dbReference type="InterPro" id="IPR057507">
    <property type="entry name" value="Sha_B-like_N"/>
</dbReference>
<dbReference type="PANTHER" id="PTHR39387">
    <property type="entry name" value="SHAVENOID, ISOFORM B"/>
    <property type="match status" value="1"/>
</dbReference>
<name>A0A8J2HKW7_COTCN</name>
<feature type="region of interest" description="Disordered" evidence="1">
    <location>
        <begin position="894"/>
        <end position="928"/>
    </location>
</feature>
<dbReference type="PANTHER" id="PTHR39387:SF1">
    <property type="entry name" value="SHAVENOID, ISOFORM B"/>
    <property type="match status" value="1"/>
</dbReference>
<feature type="compositionally biased region" description="Polar residues" evidence="1">
    <location>
        <begin position="673"/>
        <end position="697"/>
    </location>
</feature>
<feature type="region of interest" description="Disordered" evidence="1">
    <location>
        <begin position="274"/>
        <end position="298"/>
    </location>
</feature>
<dbReference type="Proteomes" id="UP000786811">
    <property type="component" value="Unassembled WGS sequence"/>
</dbReference>
<dbReference type="OrthoDB" id="6346242at2759"/>
<protein>
    <recommendedName>
        <fullName evidence="2">Shavenoid isoform B-like N-terminal domain-containing protein</fullName>
    </recommendedName>
</protein>
<feature type="domain" description="Shavenoid isoform B-like N-terminal" evidence="2">
    <location>
        <begin position="39"/>
        <end position="125"/>
    </location>
</feature>
<evidence type="ECO:0000313" key="3">
    <source>
        <dbReference type="EMBL" id="CAG5101736.1"/>
    </source>
</evidence>
<reference evidence="3" key="1">
    <citation type="submission" date="2021-04" db="EMBL/GenBank/DDBJ databases">
        <authorList>
            <person name="Chebbi M.A.C M."/>
        </authorList>
    </citation>
    <scope>NUCLEOTIDE SEQUENCE</scope>
</reference>
<gene>
    <name evidence="3" type="ORF">HICCMSTLAB_LOCUS10637</name>
</gene>
<feature type="compositionally biased region" description="Basic and acidic residues" evidence="1">
    <location>
        <begin position="656"/>
        <end position="672"/>
    </location>
</feature>